<dbReference type="InterPro" id="IPR051722">
    <property type="entry name" value="Endocytosis_PI4K-reg_protein"/>
</dbReference>
<protein>
    <recommendedName>
        <fullName evidence="4">Tetratricopeptide repeat protein 7 N-terminal domain-containing protein</fullName>
    </recommendedName>
</protein>
<feature type="repeat" description="TPR" evidence="3">
    <location>
        <begin position="798"/>
        <end position="831"/>
    </location>
</feature>
<dbReference type="InterPro" id="IPR019734">
    <property type="entry name" value="TPR_rpt"/>
</dbReference>
<dbReference type="Gene3D" id="1.25.40.10">
    <property type="entry name" value="Tetratricopeptide repeat domain"/>
    <property type="match status" value="2"/>
</dbReference>
<keyword evidence="6" id="KW-1185">Reference proteome</keyword>
<accession>A0ABD2XEB5</accession>
<sequence length="844" mass="95140">MTSKKGQTWRIEAEIDKNREENNWKKVIELAEQLKSTSPGAECLAHFLGGEARLEAFLEQTPPIDVNVAKARTGLVEAKKYLLLAAGEKDKQAPVALDAQLLLGKLHYAMGMYSESLVHYQEADLQSLTEKQLPSRSLRIVAESFAIKGLCLEKLPPTSKSKYKVAEWHSQMIKCYEIASNITLVYLQEQDKVTMQQQNGTLTINSTSNLGSSSPQTTVQPTKQMGPILETAMQRAPLIHIQARNIQEAVDCYRNLLSALETTATQSLRLTLARQLAEVLLRGLKGINYTVPEISAPTIATKKSSATESPWKPKRYGGITLFTPKNEYEELILLLLICEAMAGKNAVLSQSPEFKEARVRAYQNACAIYDLLCVCVVRWNQVELLQESLERAMKFSHGEVHTWTQYALSLIHLGSYVHGFAVLKMAIKLSPQKVAPCLLAARLCYEHLNKISEGIEWSQSALSRETTNPQGLVARCHLFIGIGYSLRCANTNLKQEKAQYSQSAFDAFNKAQQNDPNDHLAEFYLAREYALNRKLTEAMTHVKTALNLRAEHIPSLQLLVLLLTAQKQYKEAMDLIKSILEEFPDNMKFLYIKATLELRVFSAEDALFTIKHMLHLWKQLYEGQMSSEGEQQSERRSETRSVFQMYSSEMSDKDSSSIRAQSLAASRVEQALSEVASSLSSFVPRTGPQKAWLLQLEVWLLLAEVFIALDHIKEATLSIQEASNIFPMSHHIMFTRGLLHDFKKEYEEAKTTYMNAVAINPVHVKSLQNLGMVNNHLGWTRLAEKILRDATKIDPYDYVTWYNLGVVLQSLEEHEAAADCFETALQNEATHPILPFSTVTTVFE</sequence>
<keyword evidence="3" id="KW-0802">TPR repeat</keyword>
<comment type="function">
    <text evidence="1">Involved in endocytosis.</text>
</comment>
<comment type="similarity">
    <text evidence="2">Belongs to the YPP1 family.</text>
</comment>
<evidence type="ECO:0000256" key="3">
    <source>
        <dbReference type="PROSITE-ProRule" id="PRU00339"/>
    </source>
</evidence>
<dbReference type="PROSITE" id="PS50005">
    <property type="entry name" value="TPR"/>
    <property type="match status" value="1"/>
</dbReference>
<dbReference type="Pfam" id="PF13181">
    <property type="entry name" value="TPR_8"/>
    <property type="match status" value="3"/>
</dbReference>
<dbReference type="PANTHER" id="PTHR23083:SF464">
    <property type="entry name" value="TETRATRICOPEPTIDE REPEAT DOMAIN 7, ISOFORM A"/>
    <property type="match status" value="1"/>
</dbReference>
<name>A0ABD2XEB5_9HYME</name>
<dbReference type="FunFam" id="1.25.40.10:FF:000421">
    <property type="entry name" value="Tetratricopeptide repeat domain 7B"/>
    <property type="match status" value="1"/>
</dbReference>
<evidence type="ECO:0000256" key="2">
    <source>
        <dbReference type="ARBA" id="ARBA00038251"/>
    </source>
</evidence>
<dbReference type="PANTHER" id="PTHR23083">
    <property type="entry name" value="TETRATRICOPEPTIDE REPEAT PROTEIN, TPR"/>
    <property type="match status" value="1"/>
</dbReference>
<dbReference type="InterPro" id="IPR045819">
    <property type="entry name" value="TTC7_N"/>
</dbReference>
<dbReference type="EMBL" id="JBJJXI010000028">
    <property type="protein sequence ID" value="KAL3403806.1"/>
    <property type="molecule type" value="Genomic_DNA"/>
</dbReference>
<proteinExistence type="inferred from homology"/>
<comment type="caution">
    <text evidence="5">The sequence shown here is derived from an EMBL/GenBank/DDBJ whole genome shotgun (WGS) entry which is preliminary data.</text>
</comment>
<organism evidence="5 6">
    <name type="scientific">Trichogramma kaykai</name>
    <dbReference type="NCBI Taxonomy" id="54128"/>
    <lineage>
        <taxon>Eukaryota</taxon>
        <taxon>Metazoa</taxon>
        <taxon>Ecdysozoa</taxon>
        <taxon>Arthropoda</taxon>
        <taxon>Hexapoda</taxon>
        <taxon>Insecta</taxon>
        <taxon>Pterygota</taxon>
        <taxon>Neoptera</taxon>
        <taxon>Endopterygota</taxon>
        <taxon>Hymenoptera</taxon>
        <taxon>Apocrita</taxon>
        <taxon>Proctotrupomorpha</taxon>
        <taxon>Chalcidoidea</taxon>
        <taxon>Trichogrammatidae</taxon>
        <taxon>Trichogramma</taxon>
    </lineage>
</organism>
<reference evidence="5 6" key="1">
    <citation type="journal article" date="2024" name="bioRxiv">
        <title>A reference genome for Trichogramma kaykai: A tiny desert-dwelling parasitoid wasp with competing sex-ratio distorters.</title>
        <authorList>
            <person name="Culotta J."/>
            <person name="Lindsey A.R."/>
        </authorList>
    </citation>
    <scope>NUCLEOTIDE SEQUENCE [LARGE SCALE GENOMIC DNA]</scope>
    <source>
        <strain evidence="5 6">KSX58</strain>
    </source>
</reference>
<evidence type="ECO:0000256" key="1">
    <source>
        <dbReference type="ARBA" id="ARBA00002550"/>
    </source>
</evidence>
<evidence type="ECO:0000313" key="6">
    <source>
        <dbReference type="Proteomes" id="UP001627154"/>
    </source>
</evidence>
<dbReference type="InterPro" id="IPR011990">
    <property type="entry name" value="TPR-like_helical_dom_sf"/>
</dbReference>
<evidence type="ECO:0000259" key="4">
    <source>
        <dbReference type="Pfam" id="PF19440"/>
    </source>
</evidence>
<feature type="domain" description="Tetratricopeptide repeat protein 7 N-terminal" evidence="4">
    <location>
        <begin position="4"/>
        <end position="389"/>
    </location>
</feature>
<dbReference type="Proteomes" id="UP001627154">
    <property type="component" value="Unassembled WGS sequence"/>
</dbReference>
<dbReference type="SMART" id="SM00028">
    <property type="entry name" value="TPR"/>
    <property type="match status" value="7"/>
</dbReference>
<dbReference type="AlphaFoldDB" id="A0ABD2XEB5"/>
<dbReference type="Pfam" id="PF19440">
    <property type="entry name" value="TTC7_N"/>
    <property type="match status" value="1"/>
</dbReference>
<dbReference type="SUPFAM" id="SSF48452">
    <property type="entry name" value="TPR-like"/>
    <property type="match status" value="2"/>
</dbReference>
<evidence type="ECO:0000313" key="5">
    <source>
        <dbReference type="EMBL" id="KAL3403806.1"/>
    </source>
</evidence>
<gene>
    <name evidence="5" type="ORF">TKK_003482</name>
</gene>